<evidence type="ECO:0000313" key="2">
    <source>
        <dbReference type="Proteomes" id="UP000305888"/>
    </source>
</evidence>
<dbReference type="KEGG" id="ppru:FDP22_24130"/>
<proteinExistence type="predicted"/>
<keyword evidence="2" id="KW-1185">Reference proteome</keyword>
<organism evidence="1 2">
    <name type="scientific">Paroceanicella profunda</name>
    <dbReference type="NCBI Taxonomy" id="2579971"/>
    <lineage>
        <taxon>Bacteria</taxon>
        <taxon>Pseudomonadati</taxon>
        <taxon>Pseudomonadota</taxon>
        <taxon>Alphaproteobacteria</taxon>
        <taxon>Rhodobacterales</taxon>
        <taxon>Paracoccaceae</taxon>
        <taxon>Paroceanicella</taxon>
    </lineage>
</organism>
<geneLocation type="plasmid" evidence="2">
    <name>pd4m1f</name>
</geneLocation>
<reference evidence="1 2" key="1">
    <citation type="submission" date="2019-06" db="EMBL/GenBank/DDBJ databases">
        <title>Genome sequence of Rhodobacteraceae bacterium D4M1.</title>
        <authorList>
            <person name="Cao J."/>
        </authorList>
    </citation>
    <scope>NUCLEOTIDE SEQUENCE [LARGE SCALE GENOMIC DNA]</scope>
    <source>
        <strain evidence="1 2">D4M1</strain>
        <plasmid evidence="2">pd4m1f</plasmid>
    </source>
</reference>
<dbReference type="Proteomes" id="UP000305888">
    <property type="component" value="Plasmid pD4M1F"/>
</dbReference>
<keyword evidence="1" id="KW-0614">Plasmid</keyword>
<name>A0A5B8FJJ6_9RHOB</name>
<protein>
    <submittedName>
        <fullName evidence="1">Uncharacterized protein</fullName>
    </submittedName>
</protein>
<gene>
    <name evidence="1" type="ORF">FDP22_24130</name>
</gene>
<accession>A0A5B8FJJ6</accession>
<evidence type="ECO:0000313" key="1">
    <source>
        <dbReference type="EMBL" id="QDL94951.1"/>
    </source>
</evidence>
<dbReference type="AlphaFoldDB" id="A0A5B8FJJ6"/>
<dbReference type="EMBL" id="CP040824">
    <property type="protein sequence ID" value="QDL94951.1"/>
    <property type="molecule type" value="Genomic_DNA"/>
</dbReference>
<dbReference type="RefSeq" id="WP_138579380.1">
    <property type="nucleotide sequence ID" value="NZ_CP040824.1"/>
</dbReference>
<sequence>MPSHVFNMNDPVVLRAMGALVRKWVLKDKVPVGDSKGALKDMYKAGITLQDKDGNELERKHCPIKVIVHQNSEDEFHIVVPAKEQLEDILDRVENDPGYTLDQEFMTFLMPPAKTKEQRMSFYDFRLGDYVLQHCD</sequence>